<dbReference type="InterPro" id="IPR037272">
    <property type="entry name" value="SNS_sf"/>
</dbReference>
<feature type="transmembrane region" description="Helical" evidence="11">
    <location>
        <begin position="56"/>
        <end position="78"/>
    </location>
</feature>
<name>A0AAN9G7A0_9CAEN</name>
<evidence type="ECO:0000256" key="8">
    <source>
        <dbReference type="PIRSR" id="PIRSR600175-1"/>
    </source>
</evidence>
<feature type="transmembrane region" description="Helical" evidence="11">
    <location>
        <begin position="99"/>
        <end position="126"/>
    </location>
</feature>
<feature type="binding site" evidence="8">
    <location>
        <position position="36"/>
    </location>
    <ligand>
        <name>Na(+)</name>
        <dbReference type="ChEBI" id="CHEBI:29101"/>
        <label>1</label>
    </ligand>
</feature>
<feature type="transmembrane region" description="Helical" evidence="11">
    <location>
        <begin position="237"/>
        <end position="257"/>
    </location>
</feature>
<keyword evidence="5 11" id="KW-1133">Transmembrane helix</keyword>
<dbReference type="SUPFAM" id="SSF161070">
    <property type="entry name" value="SNF-like"/>
    <property type="match status" value="1"/>
</dbReference>
<feature type="disulfide bond" evidence="9">
    <location>
        <begin position="141"/>
        <end position="150"/>
    </location>
</feature>
<evidence type="ECO:0000256" key="11">
    <source>
        <dbReference type="SAM" id="Phobius"/>
    </source>
</evidence>
<dbReference type="GO" id="GO:0005886">
    <property type="term" value="C:plasma membrane"/>
    <property type="evidence" value="ECO:0007669"/>
    <property type="project" value="TreeGrafter"/>
</dbReference>
<feature type="transmembrane region" description="Helical" evidence="11">
    <location>
        <begin position="319"/>
        <end position="336"/>
    </location>
</feature>
<feature type="transmembrane region" description="Helical" evidence="11">
    <location>
        <begin position="406"/>
        <end position="428"/>
    </location>
</feature>
<keyword evidence="8" id="KW-0915">Sodium</keyword>
<feature type="transmembrane region" description="Helical" evidence="11">
    <location>
        <begin position="449"/>
        <end position="474"/>
    </location>
</feature>
<protein>
    <recommendedName>
        <fullName evidence="10">Transporter</fullName>
    </recommendedName>
</protein>
<evidence type="ECO:0000256" key="6">
    <source>
        <dbReference type="ARBA" id="ARBA00023136"/>
    </source>
</evidence>
<evidence type="ECO:0000256" key="3">
    <source>
        <dbReference type="ARBA" id="ARBA00022448"/>
    </source>
</evidence>
<keyword evidence="9" id="KW-1015">Disulfide bond</keyword>
<keyword evidence="10" id="KW-0769">Symport</keyword>
<feature type="transmembrane region" description="Helical" evidence="11">
    <location>
        <begin position="557"/>
        <end position="580"/>
    </location>
</feature>
<feature type="transmembrane region" description="Helical" evidence="11">
    <location>
        <begin position="480"/>
        <end position="501"/>
    </location>
</feature>
<feature type="binding site" evidence="8">
    <location>
        <position position="423"/>
    </location>
    <ligand>
        <name>Na(+)</name>
        <dbReference type="ChEBI" id="CHEBI:29101"/>
        <label>1</label>
    </ligand>
</feature>
<keyword evidence="8" id="KW-0479">Metal-binding</keyword>
<proteinExistence type="inferred from homology"/>
<feature type="transmembrane region" description="Helical" evidence="11">
    <location>
        <begin position="25"/>
        <end position="44"/>
    </location>
</feature>
<feature type="transmembrane region" description="Helical" evidence="11">
    <location>
        <begin position="266"/>
        <end position="283"/>
    </location>
</feature>
<dbReference type="PROSITE" id="PS00610">
    <property type="entry name" value="NA_NEUROTRAN_SYMP_1"/>
    <property type="match status" value="1"/>
</dbReference>
<feature type="binding site" evidence="8">
    <location>
        <position position="419"/>
    </location>
    <ligand>
        <name>Na(+)</name>
        <dbReference type="ChEBI" id="CHEBI:29101"/>
        <label>1</label>
    </ligand>
</feature>
<dbReference type="PANTHER" id="PTHR11616">
    <property type="entry name" value="SODIUM/CHLORIDE DEPENDENT TRANSPORTER"/>
    <property type="match status" value="1"/>
</dbReference>
<evidence type="ECO:0000256" key="7">
    <source>
        <dbReference type="ARBA" id="ARBA00023180"/>
    </source>
</evidence>
<feature type="transmembrane region" description="Helical" evidence="11">
    <location>
        <begin position="348"/>
        <end position="373"/>
    </location>
</feature>
<comment type="subcellular location">
    <subcellularLocation>
        <location evidence="1">Membrane</location>
        <topology evidence="1">Multi-pass membrane protein</topology>
    </subcellularLocation>
</comment>
<evidence type="ECO:0000313" key="13">
    <source>
        <dbReference type="Proteomes" id="UP001374579"/>
    </source>
</evidence>
<keyword evidence="13" id="KW-1185">Reference proteome</keyword>
<feature type="binding site" evidence="8">
    <location>
        <position position="422"/>
    </location>
    <ligand>
        <name>Na(+)</name>
        <dbReference type="ChEBI" id="CHEBI:29101"/>
        <label>1</label>
    </ligand>
</feature>
<evidence type="ECO:0000256" key="2">
    <source>
        <dbReference type="ARBA" id="ARBA00006459"/>
    </source>
</evidence>
<comment type="similarity">
    <text evidence="2 10">Belongs to the sodium:neurotransmitter symporter (SNF) (TC 2.A.22) family.</text>
</comment>
<dbReference type="InterPro" id="IPR000175">
    <property type="entry name" value="Na/ntran_symport"/>
</dbReference>
<dbReference type="AlphaFoldDB" id="A0AAN9G7A0"/>
<feature type="transmembrane region" description="Helical" evidence="11">
    <location>
        <begin position="521"/>
        <end position="545"/>
    </location>
</feature>
<sequence>MGKEEGEKEDSGGGEMERSSWGSQLDFFMSCVGYAVGLGNIWRFPYLCYKNGGGAFLIPYVIMLIICGLPLFFFELSFGQFASIGPITIWRVSPIFRGIGFGMVLISLVVCLYYNVIITYGLYYMLISLTSLDDPLPWSTCDNTWNTEYCITGKPALSNLTDSEKVNTTLDYFNKTCVNDWLDTTGMNMTSLTYNMTQSNLSDCDLSSLYKLPSDEYFTRNVLRLHEADSFSDMGSISVKLIVLLGLSWLILFFCLLKGVETSGKVVYFMASFPYVVLIALLIRGVTLPGYYDGITFYIIPTWDKLKSVTVWREAATQIFYSLGPAFGTLITMASYNPFKHNCYRDAIIVAIINCATSIFAGFVIFSMLGYMAHSTNQAVENVTEDGPGLVFVVYPEGIARMPASAVWAFLFFFMLVSLGLDSQFAMFETVISAVIDEFPKVLRKRRTIFGLFCHVLGFLLGVPMTTKGGIWLLTLLNDYSASYSLMVVCLCELIAVHYVYGNKRFCGDVKMMLGFEPGYYWRAMWMGVTPVAIMVMIVMSGVQYSPAGYGDYEFEGWVQGLGFGIAALPVACILIGFVVQPIRYKSFREAMKPDPLWGPGKPENRTGRYAAVNAAYVDDEENENQTNGSPKINGREDIELGTNGSFGIEYDKTQM</sequence>
<accession>A0AAN9G7A0</accession>
<comment type="caution">
    <text evidence="12">The sequence shown here is derived from an EMBL/GenBank/DDBJ whole genome shotgun (WGS) entry which is preliminary data.</text>
</comment>
<dbReference type="Proteomes" id="UP001374579">
    <property type="component" value="Unassembled WGS sequence"/>
</dbReference>
<evidence type="ECO:0000256" key="4">
    <source>
        <dbReference type="ARBA" id="ARBA00022692"/>
    </source>
</evidence>
<evidence type="ECO:0000256" key="10">
    <source>
        <dbReference type="RuleBase" id="RU003732"/>
    </source>
</evidence>
<dbReference type="GO" id="GO:0005283">
    <property type="term" value="F:amino acid:sodium symporter activity"/>
    <property type="evidence" value="ECO:0007669"/>
    <property type="project" value="TreeGrafter"/>
</dbReference>
<feature type="binding site" evidence="8">
    <location>
        <position position="322"/>
    </location>
    <ligand>
        <name>Na(+)</name>
        <dbReference type="ChEBI" id="CHEBI:29101"/>
        <label>1</label>
    </ligand>
</feature>
<feature type="binding site" evidence="8">
    <location>
        <position position="354"/>
    </location>
    <ligand>
        <name>Na(+)</name>
        <dbReference type="ChEBI" id="CHEBI:29101"/>
        <label>1</label>
    </ligand>
</feature>
<feature type="binding site" evidence="8">
    <location>
        <position position="35"/>
    </location>
    <ligand>
        <name>Na(+)</name>
        <dbReference type="ChEBI" id="CHEBI:29101"/>
        <label>1</label>
    </ligand>
</feature>
<reference evidence="12 13" key="1">
    <citation type="submission" date="2024-02" db="EMBL/GenBank/DDBJ databases">
        <title>Chromosome-scale genome assembly of the rough periwinkle Littorina saxatilis.</title>
        <authorList>
            <person name="De Jode A."/>
            <person name="Faria R."/>
            <person name="Formenti G."/>
            <person name="Sims Y."/>
            <person name="Smith T.P."/>
            <person name="Tracey A."/>
            <person name="Wood J.M.D."/>
            <person name="Zagrodzka Z.B."/>
            <person name="Johannesson K."/>
            <person name="Butlin R.K."/>
            <person name="Leder E.H."/>
        </authorList>
    </citation>
    <scope>NUCLEOTIDE SEQUENCE [LARGE SCALE GENOMIC DNA]</scope>
    <source>
        <strain evidence="12">Snail1</strain>
        <tissue evidence="12">Muscle</tissue>
    </source>
</reference>
<keyword evidence="7" id="KW-0325">Glycoprotein</keyword>
<evidence type="ECO:0000256" key="5">
    <source>
        <dbReference type="ARBA" id="ARBA00022989"/>
    </source>
</evidence>
<dbReference type="GO" id="GO:0089718">
    <property type="term" value="P:amino acid import across plasma membrane"/>
    <property type="evidence" value="ECO:0007669"/>
    <property type="project" value="TreeGrafter"/>
</dbReference>
<keyword evidence="6 11" id="KW-0472">Membrane</keyword>
<dbReference type="Pfam" id="PF00209">
    <property type="entry name" value="SNF"/>
    <property type="match status" value="1"/>
</dbReference>
<dbReference type="PROSITE" id="PS50267">
    <property type="entry name" value="NA_NEUROTRAN_SYMP_3"/>
    <property type="match status" value="1"/>
</dbReference>
<dbReference type="EMBL" id="JBAMIC010000013">
    <property type="protein sequence ID" value="KAK7097592.1"/>
    <property type="molecule type" value="Genomic_DNA"/>
</dbReference>
<evidence type="ECO:0000256" key="9">
    <source>
        <dbReference type="PIRSR" id="PIRSR600175-2"/>
    </source>
</evidence>
<dbReference type="PANTHER" id="PTHR11616:SF321">
    <property type="entry name" value="SODIUM-DEPENDENT NUTRIENT AMINO ACID TRANSPORTER 1-RELATED"/>
    <property type="match status" value="1"/>
</dbReference>
<gene>
    <name evidence="12" type="ORF">V1264_004543</name>
</gene>
<feature type="binding site" evidence="8">
    <location>
        <position position="33"/>
    </location>
    <ligand>
        <name>Na(+)</name>
        <dbReference type="ChEBI" id="CHEBI:29101"/>
        <label>1</label>
    </ligand>
</feature>
<organism evidence="12 13">
    <name type="scientific">Littorina saxatilis</name>
    <dbReference type="NCBI Taxonomy" id="31220"/>
    <lineage>
        <taxon>Eukaryota</taxon>
        <taxon>Metazoa</taxon>
        <taxon>Spiralia</taxon>
        <taxon>Lophotrochozoa</taxon>
        <taxon>Mollusca</taxon>
        <taxon>Gastropoda</taxon>
        <taxon>Caenogastropoda</taxon>
        <taxon>Littorinimorpha</taxon>
        <taxon>Littorinoidea</taxon>
        <taxon>Littorinidae</taxon>
        <taxon>Littorina</taxon>
    </lineage>
</organism>
<keyword evidence="3 10" id="KW-0813">Transport</keyword>
<evidence type="ECO:0000313" key="12">
    <source>
        <dbReference type="EMBL" id="KAK7097592.1"/>
    </source>
</evidence>
<feature type="binding site" evidence="8">
    <location>
        <position position="40"/>
    </location>
    <ligand>
        <name>Na(+)</name>
        <dbReference type="ChEBI" id="CHEBI:29101"/>
        <label>1</label>
    </ligand>
</feature>
<dbReference type="GO" id="GO:0046872">
    <property type="term" value="F:metal ion binding"/>
    <property type="evidence" value="ECO:0007669"/>
    <property type="project" value="UniProtKB-KW"/>
</dbReference>
<evidence type="ECO:0000256" key="1">
    <source>
        <dbReference type="ARBA" id="ARBA00004141"/>
    </source>
</evidence>
<keyword evidence="4 10" id="KW-0812">Transmembrane</keyword>
<dbReference type="PRINTS" id="PR00176">
    <property type="entry name" value="NANEUSMPORT"/>
</dbReference>